<protein>
    <submittedName>
        <fullName evidence="1">Uncharacterized protein</fullName>
    </submittedName>
</protein>
<organism evidence="1 2">
    <name type="scientific">Meloidogyne enterolobii</name>
    <name type="common">Root-knot nematode worm</name>
    <name type="synonym">Meloidogyne mayaguensis</name>
    <dbReference type="NCBI Taxonomy" id="390850"/>
    <lineage>
        <taxon>Eukaryota</taxon>
        <taxon>Metazoa</taxon>
        <taxon>Ecdysozoa</taxon>
        <taxon>Nematoda</taxon>
        <taxon>Chromadorea</taxon>
        <taxon>Rhabditida</taxon>
        <taxon>Tylenchina</taxon>
        <taxon>Tylenchomorpha</taxon>
        <taxon>Tylenchoidea</taxon>
        <taxon>Meloidogynidae</taxon>
        <taxon>Meloidogyninae</taxon>
        <taxon>Meloidogyne</taxon>
    </lineage>
</organism>
<comment type="caution">
    <text evidence="1">The sequence shown here is derived from an EMBL/GenBank/DDBJ whole genome shotgun (WGS) entry which is preliminary data.</text>
</comment>
<reference evidence="1" key="1">
    <citation type="submission" date="2023-11" db="EMBL/GenBank/DDBJ databases">
        <authorList>
            <person name="Poullet M."/>
        </authorList>
    </citation>
    <scope>NUCLEOTIDE SEQUENCE</scope>
    <source>
        <strain evidence="1">E1834</strain>
    </source>
</reference>
<evidence type="ECO:0000313" key="2">
    <source>
        <dbReference type="Proteomes" id="UP001497535"/>
    </source>
</evidence>
<sequence length="95" mass="10507">MPSSSFPSLFLLILALINPTRSQLNAQLQAPSAFSALPLNQAVSLKIFSLAGKAQGRERHQRPLKNLKVGWCSGIIFKFESEGTWVRPLLAEIIF</sequence>
<dbReference type="Proteomes" id="UP001497535">
    <property type="component" value="Unassembled WGS sequence"/>
</dbReference>
<gene>
    <name evidence="1" type="ORF">MENTE1834_LOCUS44473</name>
</gene>
<keyword evidence="2" id="KW-1185">Reference proteome</keyword>
<dbReference type="EMBL" id="CAVMJV010000136">
    <property type="protein sequence ID" value="CAK5110622.1"/>
    <property type="molecule type" value="Genomic_DNA"/>
</dbReference>
<evidence type="ECO:0000313" key="1">
    <source>
        <dbReference type="EMBL" id="CAK5110622.1"/>
    </source>
</evidence>
<proteinExistence type="predicted"/>
<accession>A0ACB1AX96</accession>
<name>A0ACB1AX96_MELEN</name>